<dbReference type="OrthoDB" id="7130006at2759"/>
<evidence type="ECO:0000256" key="2">
    <source>
        <dbReference type="ARBA" id="ARBA00022797"/>
    </source>
</evidence>
<dbReference type="GO" id="GO:0004301">
    <property type="term" value="F:epoxide hydrolase activity"/>
    <property type="evidence" value="ECO:0007669"/>
    <property type="project" value="TreeGrafter"/>
</dbReference>
<keyword evidence="2" id="KW-0058">Aromatic hydrocarbons catabolism</keyword>
<feature type="transmembrane region" description="Helical" evidence="4">
    <location>
        <begin position="103"/>
        <end position="123"/>
    </location>
</feature>
<sequence length="559" mass="63300">MKFSTDIIRIMEKHKGLIYLCRIRTGTEPERKSGLKTEGGTGTGIRGEKTEVECRSASTSTTLEGRVRMIYTTKIIVARTHVQREGARTCHSTRRTHWKVLRVFAVTCAFLLALGAVMTSSWLSRVPRKPDIDTNKWWGVGAPPGGAADDTIRRFKIEFNNTVVQALRSRIRERRPLTKPLEGVQSEYGMNTVYLEKILEHWQGTYDFQKRAEMLNRFDHYKTQIQGLDIHFIRAKPAQRDFQGTVLPLLLLHGWPSSSKEFDKIIPMLTTPRKGRGFVFEVVAADLPGFGFSEGTTKPGLNPVQIGVIMRNLMLRLGFQQFYVHAGDWGAQCAMHMATLFPEHVLGFHTNMPLSSMMVSQLKIVLGAFYPSFLVDSKYLDRIYPLKNFFTYLIRESGYFHIQATKPDTIGVALTDSPSGLASYIMEKMAICTNRDQLNTPHGGLEGLNIEDVLDTVTIAWVNSCIVTSMRLYAEGYSTKSSEISILHEIPTIVPTGAINFRYEVVYQPDWILKDKFPNLVHSTTHDFGGHFVALEYPNELVDDIFAATEEFLRFHASK</sequence>
<proteinExistence type="inferred from homology"/>
<evidence type="ECO:0000313" key="6">
    <source>
        <dbReference type="EMBL" id="GBP52118.1"/>
    </source>
</evidence>
<keyword evidence="4" id="KW-1133">Transmembrane helix</keyword>
<dbReference type="EMBL" id="BGZK01000595">
    <property type="protein sequence ID" value="GBP52118.1"/>
    <property type="molecule type" value="Genomic_DNA"/>
</dbReference>
<evidence type="ECO:0000259" key="5">
    <source>
        <dbReference type="Pfam" id="PF06441"/>
    </source>
</evidence>
<keyword evidence="4" id="KW-0812">Transmembrane</keyword>
<feature type="domain" description="Epoxide hydrolase N-terminal" evidence="5">
    <location>
        <begin position="152"/>
        <end position="262"/>
    </location>
</feature>
<evidence type="ECO:0000256" key="1">
    <source>
        <dbReference type="ARBA" id="ARBA00010088"/>
    </source>
</evidence>
<comment type="caution">
    <text evidence="6">The sequence shown here is derived from an EMBL/GenBank/DDBJ whole genome shotgun (WGS) entry which is preliminary data.</text>
</comment>
<comment type="similarity">
    <text evidence="1">Belongs to the peptidase S33 family.</text>
</comment>
<dbReference type="InterPro" id="IPR010497">
    <property type="entry name" value="Epoxide_hydro_N"/>
</dbReference>
<dbReference type="Pfam" id="PF06441">
    <property type="entry name" value="EHN"/>
    <property type="match status" value="1"/>
</dbReference>
<name>A0A4C1WL02_EUMVA</name>
<evidence type="ECO:0000313" key="7">
    <source>
        <dbReference type="Proteomes" id="UP000299102"/>
    </source>
</evidence>
<accession>A0A4C1WL02</accession>
<keyword evidence="3 6" id="KW-0378">Hydrolase</keyword>
<dbReference type="InterPro" id="IPR029058">
    <property type="entry name" value="AB_hydrolase_fold"/>
</dbReference>
<evidence type="ECO:0000256" key="3">
    <source>
        <dbReference type="ARBA" id="ARBA00022801"/>
    </source>
</evidence>
<dbReference type="InterPro" id="IPR000639">
    <property type="entry name" value="Epox_hydrolase-like"/>
</dbReference>
<dbReference type="Proteomes" id="UP000299102">
    <property type="component" value="Unassembled WGS sequence"/>
</dbReference>
<keyword evidence="7" id="KW-1185">Reference proteome</keyword>
<dbReference type="PANTHER" id="PTHR21661">
    <property type="entry name" value="EPOXIDE HYDROLASE 1-RELATED"/>
    <property type="match status" value="1"/>
</dbReference>
<dbReference type="PRINTS" id="PR00412">
    <property type="entry name" value="EPOXHYDRLASE"/>
</dbReference>
<dbReference type="STRING" id="151549.A0A4C1WL02"/>
<dbReference type="PANTHER" id="PTHR21661:SF35">
    <property type="entry name" value="EPOXIDE HYDROLASE"/>
    <property type="match status" value="1"/>
</dbReference>
<dbReference type="AlphaFoldDB" id="A0A4C1WL02"/>
<evidence type="ECO:0000256" key="4">
    <source>
        <dbReference type="SAM" id="Phobius"/>
    </source>
</evidence>
<dbReference type="GO" id="GO:0097176">
    <property type="term" value="P:epoxide metabolic process"/>
    <property type="evidence" value="ECO:0007669"/>
    <property type="project" value="TreeGrafter"/>
</dbReference>
<dbReference type="SUPFAM" id="SSF53474">
    <property type="entry name" value="alpha/beta-Hydrolases"/>
    <property type="match status" value="1"/>
</dbReference>
<protein>
    <submittedName>
        <fullName evidence="6">Juvenile hormone epoxide hydrolase</fullName>
    </submittedName>
</protein>
<reference evidence="6 7" key="1">
    <citation type="journal article" date="2019" name="Commun. Biol.">
        <title>The bagworm genome reveals a unique fibroin gene that provides high tensile strength.</title>
        <authorList>
            <person name="Kono N."/>
            <person name="Nakamura H."/>
            <person name="Ohtoshi R."/>
            <person name="Tomita M."/>
            <person name="Numata K."/>
            <person name="Arakawa K."/>
        </authorList>
    </citation>
    <scope>NUCLEOTIDE SEQUENCE [LARGE SCALE GENOMIC DNA]</scope>
</reference>
<organism evidence="6 7">
    <name type="scientific">Eumeta variegata</name>
    <name type="common">Bagworm moth</name>
    <name type="synonym">Eumeta japonica</name>
    <dbReference type="NCBI Taxonomy" id="151549"/>
    <lineage>
        <taxon>Eukaryota</taxon>
        <taxon>Metazoa</taxon>
        <taxon>Ecdysozoa</taxon>
        <taxon>Arthropoda</taxon>
        <taxon>Hexapoda</taxon>
        <taxon>Insecta</taxon>
        <taxon>Pterygota</taxon>
        <taxon>Neoptera</taxon>
        <taxon>Endopterygota</taxon>
        <taxon>Lepidoptera</taxon>
        <taxon>Glossata</taxon>
        <taxon>Ditrysia</taxon>
        <taxon>Tineoidea</taxon>
        <taxon>Psychidae</taxon>
        <taxon>Oiketicinae</taxon>
        <taxon>Eumeta</taxon>
    </lineage>
</organism>
<gene>
    <name evidence="6" type="ORF">EVAR_42021_1</name>
</gene>
<dbReference type="Gene3D" id="3.40.50.1820">
    <property type="entry name" value="alpha/beta hydrolase"/>
    <property type="match status" value="1"/>
</dbReference>
<keyword evidence="4" id="KW-0472">Membrane</keyword>